<dbReference type="PROSITE" id="PS50885">
    <property type="entry name" value="HAMP"/>
    <property type="match status" value="1"/>
</dbReference>
<keyword evidence="2" id="KW-1003">Cell membrane</keyword>
<evidence type="ECO:0000256" key="2">
    <source>
        <dbReference type="ARBA" id="ARBA00022475"/>
    </source>
</evidence>
<evidence type="ECO:0000313" key="13">
    <source>
        <dbReference type="Proteomes" id="UP001501510"/>
    </source>
</evidence>
<dbReference type="SUPFAM" id="SSF58104">
    <property type="entry name" value="Methyl-accepting chemotaxis protein (MCP) signaling domain"/>
    <property type="match status" value="1"/>
</dbReference>
<comment type="similarity">
    <text evidence="7">Belongs to the methyl-accepting chemotaxis (MCP) protein family.</text>
</comment>
<dbReference type="InterPro" id="IPR003660">
    <property type="entry name" value="HAMP_dom"/>
</dbReference>
<proteinExistence type="inferred from homology"/>
<reference evidence="12 13" key="1">
    <citation type="journal article" date="2019" name="Int. J. Syst. Evol. Microbiol.">
        <title>The Global Catalogue of Microorganisms (GCM) 10K type strain sequencing project: providing services to taxonomists for standard genome sequencing and annotation.</title>
        <authorList>
            <consortium name="The Broad Institute Genomics Platform"/>
            <consortium name="The Broad Institute Genome Sequencing Center for Infectious Disease"/>
            <person name="Wu L."/>
            <person name="Ma J."/>
        </authorList>
    </citation>
    <scope>NUCLEOTIDE SEQUENCE [LARGE SCALE GENOMIC DNA]</scope>
    <source>
        <strain evidence="12 13">JCM 1407</strain>
    </source>
</reference>
<protein>
    <recommendedName>
        <fullName evidence="14">Methyl-accepting chemotaxis protein</fullName>
    </recommendedName>
</protein>
<evidence type="ECO:0000256" key="3">
    <source>
        <dbReference type="ARBA" id="ARBA00022692"/>
    </source>
</evidence>
<evidence type="ECO:0000313" key="12">
    <source>
        <dbReference type="EMBL" id="GAA0737262.1"/>
    </source>
</evidence>
<dbReference type="InterPro" id="IPR029151">
    <property type="entry name" value="Sensor-like_sf"/>
</dbReference>
<dbReference type="Pfam" id="PF17203">
    <property type="entry name" value="sCache_3_2"/>
    <property type="match status" value="1"/>
</dbReference>
<evidence type="ECO:0000256" key="4">
    <source>
        <dbReference type="ARBA" id="ARBA00022989"/>
    </source>
</evidence>
<feature type="transmembrane region" description="Helical" evidence="9">
    <location>
        <begin position="175"/>
        <end position="197"/>
    </location>
</feature>
<feature type="transmembrane region" description="Helical" evidence="9">
    <location>
        <begin position="15"/>
        <end position="38"/>
    </location>
</feature>
<evidence type="ECO:0008006" key="14">
    <source>
        <dbReference type="Google" id="ProtNLM"/>
    </source>
</evidence>
<dbReference type="Pfam" id="PF00015">
    <property type="entry name" value="MCPsignal"/>
    <property type="match status" value="1"/>
</dbReference>
<evidence type="ECO:0000256" key="1">
    <source>
        <dbReference type="ARBA" id="ARBA00004651"/>
    </source>
</evidence>
<dbReference type="InterPro" id="IPR033463">
    <property type="entry name" value="sCache_3"/>
</dbReference>
<dbReference type="Gene3D" id="6.10.340.10">
    <property type="match status" value="1"/>
</dbReference>
<evidence type="ECO:0000256" key="5">
    <source>
        <dbReference type="ARBA" id="ARBA00023136"/>
    </source>
</evidence>
<dbReference type="CDD" id="cd06225">
    <property type="entry name" value="HAMP"/>
    <property type="match status" value="1"/>
</dbReference>
<dbReference type="Gene3D" id="3.30.450.20">
    <property type="entry name" value="PAS domain"/>
    <property type="match status" value="1"/>
</dbReference>
<dbReference type="PANTHER" id="PTHR32089:SF112">
    <property type="entry name" value="LYSOZYME-LIKE PROTEIN-RELATED"/>
    <property type="match status" value="1"/>
</dbReference>
<dbReference type="SMART" id="SM00304">
    <property type="entry name" value="HAMP"/>
    <property type="match status" value="1"/>
</dbReference>
<dbReference type="PANTHER" id="PTHR32089">
    <property type="entry name" value="METHYL-ACCEPTING CHEMOTAXIS PROTEIN MCPB"/>
    <property type="match status" value="1"/>
</dbReference>
<evidence type="ECO:0000256" key="9">
    <source>
        <dbReference type="SAM" id="Phobius"/>
    </source>
</evidence>
<dbReference type="InterPro" id="IPR004089">
    <property type="entry name" value="MCPsignal_dom"/>
</dbReference>
<evidence type="ECO:0000256" key="8">
    <source>
        <dbReference type="PROSITE-ProRule" id="PRU00284"/>
    </source>
</evidence>
<keyword evidence="4 9" id="KW-1133">Transmembrane helix</keyword>
<dbReference type="PROSITE" id="PS50111">
    <property type="entry name" value="CHEMOTAXIS_TRANSDUC_2"/>
    <property type="match status" value="1"/>
</dbReference>
<feature type="domain" description="Methyl-accepting transducer" evidence="10">
    <location>
        <begin position="273"/>
        <end position="523"/>
    </location>
</feature>
<sequence length="559" mass="62380">MKKIKLKSISIKTKLTIIPIFLFGITILSSAFICKAVIKNKMQHTLLQNSIEQAREIADQAEMLLTYDKNKVVSLQNFVEKKANQDNIAYAVVINRNVKAIAHSDKQKIGKIYKDDYTIDGAKNGNEKTSRFYADIQKIWTYDVMVPIYKDRELYGVLDIGIPEKGIKQIISTTVVIQLTISIIGFLLIGAILTIIFNKTFKPLEKLVSFIQKTSELNFKEDAELEKLILRNDEIGKIAKIVENMRKSLRDIINSIMKSSAVVNKSSGELSRISDETLSSVNEVASSITNIAEGTESQAVDMQKGSEKINELSLDIDKVIKTTDLIGEETIKTNKLSKDGLESIEKLSFWSNKNKESSKEVEKIVTDMDKNSLEITNIVDTINEVADKTNLLALNASIEAARAGEAGRGFSVVADEIRKLAEQTAISTEEIRGKINSIKERSGEAVNVIKESVEIVDKNNESANSTKKIFNNISEVLISLQDRIEEVVNHSKNMKTSKNNIVESIENISSLAEENSSSTEEISSMSEEQIKDMEILSKHAEELTALSDSLQEEINKFTL</sequence>
<evidence type="ECO:0000259" key="10">
    <source>
        <dbReference type="PROSITE" id="PS50111"/>
    </source>
</evidence>
<accession>A0ABN1JET7</accession>
<keyword evidence="5 9" id="KW-0472">Membrane</keyword>
<dbReference type="RefSeq" id="WP_343760097.1">
    <property type="nucleotide sequence ID" value="NZ_BAAACG010000008.1"/>
</dbReference>
<dbReference type="Gene3D" id="1.10.287.950">
    <property type="entry name" value="Methyl-accepting chemotaxis protein"/>
    <property type="match status" value="1"/>
</dbReference>
<evidence type="ECO:0000259" key="11">
    <source>
        <dbReference type="PROSITE" id="PS50885"/>
    </source>
</evidence>
<comment type="caution">
    <text evidence="12">The sequence shown here is derived from an EMBL/GenBank/DDBJ whole genome shotgun (WGS) entry which is preliminary data.</text>
</comment>
<dbReference type="SMART" id="SM00283">
    <property type="entry name" value="MA"/>
    <property type="match status" value="1"/>
</dbReference>
<evidence type="ECO:0000256" key="7">
    <source>
        <dbReference type="ARBA" id="ARBA00029447"/>
    </source>
</evidence>
<comment type="subcellular location">
    <subcellularLocation>
        <location evidence="1">Cell membrane</location>
        <topology evidence="1">Multi-pass membrane protein</topology>
    </subcellularLocation>
</comment>
<organism evidence="12 13">
    <name type="scientific">Clostridium oceanicum</name>
    <dbReference type="NCBI Taxonomy" id="1543"/>
    <lineage>
        <taxon>Bacteria</taxon>
        <taxon>Bacillati</taxon>
        <taxon>Bacillota</taxon>
        <taxon>Clostridia</taxon>
        <taxon>Eubacteriales</taxon>
        <taxon>Clostridiaceae</taxon>
        <taxon>Clostridium</taxon>
    </lineage>
</organism>
<feature type="domain" description="HAMP" evidence="11">
    <location>
        <begin position="198"/>
        <end position="254"/>
    </location>
</feature>
<keyword evidence="3 9" id="KW-0812">Transmembrane</keyword>
<dbReference type="Proteomes" id="UP001501510">
    <property type="component" value="Unassembled WGS sequence"/>
</dbReference>
<keyword evidence="13" id="KW-1185">Reference proteome</keyword>
<evidence type="ECO:0000256" key="6">
    <source>
        <dbReference type="ARBA" id="ARBA00023224"/>
    </source>
</evidence>
<gene>
    <name evidence="12" type="ORF">GCM10008906_13170</name>
</gene>
<name>A0ABN1JET7_9CLOT</name>
<keyword evidence="6 8" id="KW-0807">Transducer</keyword>
<dbReference type="EMBL" id="BAAACG010000008">
    <property type="protein sequence ID" value="GAA0737262.1"/>
    <property type="molecule type" value="Genomic_DNA"/>
</dbReference>
<dbReference type="SUPFAM" id="SSF103190">
    <property type="entry name" value="Sensory domain-like"/>
    <property type="match status" value="1"/>
</dbReference>